<name>A0A0L0G475_9EUKA</name>
<sequence length="210" mass="23906">MPLRATTISTWLYSPISSALQHMRTPRCIHGRSYQQLFLSRDILQPRRPYPIPPTNHDVDKRYRQGFTTVQVGGFRPNYQTHLWREAVARSTVEYPLVPLKANTLKLTIEDREPAHRDAMTWSATTRAGVTSDKCTCNTLCVCKDIAAESYTAMVNWQHIFADLRLGQQLVRPGCWFVLAAGSSWLLVRPGCWSYGDMLPVGYMNTTDQG</sequence>
<reference evidence="1 2" key="1">
    <citation type="submission" date="2011-02" db="EMBL/GenBank/DDBJ databases">
        <title>The Genome Sequence of Sphaeroforma arctica JP610.</title>
        <authorList>
            <consortium name="The Broad Institute Genome Sequencing Platform"/>
            <person name="Russ C."/>
            <person name="Cuomo C."/>
            <person name="Young S.K."/>
            <person name="Zeng Q."/>
            <person name="Gargeya S."/>
            <person name="Alvarado L."/>
            <person name="Berlin A."/>
            <person name="Chapman S.B."/>
            <person name="Chen Z."/>
            <person name="Freedman E."/>
            <person name="Gellesch M."/>
            <person name="Goldberg J."/>
            <person name="Griggs A."/>
            <person name="Gujja S."/>
            <person name="Heilman E."/>
            <person name="Heiman D."/>
            <person name="Howarth C."/>
            <person name="Mehta T."/>
            <person name="Neiman D."/>
            <person name="Pearson M."/>
            <person name="Roberts A."/>
            <person name="Saif S."/>
            <person name="Shea T."/>
            <person name="Shenoy N."/>
            <person name="Sisk P."/>
            <person name="Stolte C."/>
            <person name="Sykes S."/>
            <person name="White J."/>
            <person name="Yandava C."/>
            <person name="Burger G."/>
            <person name="Gray M.W."/>
            <person name="Holland P.W.H."/>
            <person name="King N."/>
            <person name="Lang F.B.F."/>
            <person name="Roger A.J."/>
            <person name="Ruiz-Trillo I."/>
            <person name="Haas B."/>
            <person name="Nusbaum C."/>
            <person name="Birren B."/>
        </authorList>
    </citation>
    <scope>NUCLEOTIDE SEQUENCE [LARGE SCALE GENOMIC DNA]</scope>
    <source>
        <strain evidence="1 2">JP610</strain>
    </source>
</reference>
<dbReference type="RefSeq" id="XP_014157757.1">
    <property type="nucleotide sequence ID" value="XM_014302282.1"/>
</dbReference>
<proteinExistence type="predicted"/>
<evidence type="ECO:0000313" key="1">
    <source>
        <dbReference type="EMBL" id="KNC83855.1"/>
    </source>
</evidence>
<accession>A0A0L0G475</accession>
<keyword evidence="2" id="KW-1185">Reference proteome</keyword>
<protein>
    <submittedName>
        <fullName evidence="1">Uncharacterized protein</fullName>
    </submittedName>
</protein>
<evidence type="ECO:0000313" key="2">
    <source>
        <dbReference type="Proteomes" id="UP000054560"/>
    </source>
</evidence>
<dbReference type="EMBL" id="KQ241805">
    <property type="protein sequence ID" value="KNC83855.1"/>
    <property type="molecule type" value="Genomic_DNA"/>
</dbReference>
<dbReference type="Proteomes" id="UP000054560">
    <property type="component" value="Unassembled WGS sequence"/>
</dbReference>
<gene>
    <name evidence="1" type="ORF">SARC_03912</name>
</gene>
<dbReference type="AlphaFoldDB" id="A0A0L0G475"/>
<dbReference type="GeneID" id="25904416"/>
<organism evidence="1 2">
    <name type="scientific">Sphaeroforma arctica JP610</name>
    <dbReference type="NCBI Taxonomy" id="667725"/>
    <lineage>
        <taxon>Eukaryota</taxon>
        <taxon>Ichthyosporea</taxon>
        <taxon>Ichthyophonida</taxon>
        <taxon>Sphaeroforma</taxon>
    </lineage>
</organism>